<dbReference type="SUPFAM" id="SSF53474">
    <property type="entry name" value="alpha/beta-Hydrolases"/>
    <property type="match status" value="1"/>
</dbReference>
<feature type="domain" description="Thioesterase" evidence="2">
    <location>
        <begin position="19"/>
        <end position="238"/>
    </location>
</feature>
<dbReference type="GO" id="GO:0008610">
    <property type="term" value="P:lipid biosynthetic process"/>
    <property type="evidence" value="ECO:0007669"/>
    <property type="project" value="TreeGrafter"/>
</dbReference>
<comment type="similarity">
    <text evidence="1">Belongs to the thioesterase family.</text>
</comment>
<organism evidence="3 4">
    <name type="scientific">Actinokineospora fastidiosa</name>
    <dbReference type="NCBI Taxonomy" id="1816"/>
    <lineage>
        <taxon>Bacteria</taxon>
        <taxon>Bacillati</taxon>
        <taxon>Actinomycetota</taxon>
        <taxon>Actinomycetes</taxon>
        <taxon>Pseudonocardiales</taxon>
        <taxon>Pseudonocardiaceae</taxon>
        <taxon>Actinokineospora</taxon>
    </lineage>
</organism>
<keyword evidence="4" id="KW-1185">Reference proteome</keyword>
<dbReference type="AlphaFoldDB" id="A0A918GHK9"/>
<evidence type="ECO:0000256" key="1">
    <source>
        <dbReference type="ARBA" id="ARBA00007169"/>
    </source>
</evidence>
<accession>A0A918GHK9</accession>
<dbReference type="Gene3D" id="3.40.50.1820">
    <property type="entry name" value="alpha/beta hydrolase"/>
    <property type="match status" value="1"/>
</dbReference>
<dbReference type="InterPro" id="IPR001031">
    <property type="entry name" value="Thioesterase"/>
</dbReference>
<evidence type="ECO:0000259" key="2">
    <source>
        <dbReference type="Pfam" id="PF00975"/>
    </source>
</evidence>
<proteinExistence type="inferred from homology"/>
<gene>
    <name evidence="3" type="ORF">GCM10010171_32330</name>
</gene>
<dbReference type="EMBL" id="BMRB01000002">
    <property type="protein sequence ID" value="GGS35296.1"/>
    <property type="molecule type" value="Genomic_DNA"/>
</dbReference>
<dbReference type="PANTHER" id="PTHR11487">
    <property type="entry name" value="THIOESTERASE"/>
    <property type="match status" value="1"/>
</dbReference>
<dbReference type="Proteomes" id="UP000660680">
    <property type="component" value="Unassembled WGS sequence"/>
</dbReference>
<dbReference type="PANTHER" id="PTHR11487:SF0">
    <property type="entry name" value="S-ACYL FATTY ACID SYNTHASE THIOESTERASE, MEDIUM CHAIN"/>
    <property type="match status" value="1"/>
</dbReference>
<evidence type="ECO:0000313" key="4">
    <source>
        <dbReference type="Proteomes" id="UP000660680"/>
    </source>
</evidence>
<reference evidence="3" key="1">
    <citation type="journal article" date="2014" name="Int. J. Syst. Evol. Microbiol.">
        <title>Complete genome sequence of Corynebacterium casei LMG S-19264T (=DSM 44701T), isolated from a smear-ripened cheese.</title>
        <authorList>
            <consortium name="US DOE Joint Genome Institute (JGI-PGF)"/>
            <person name="Walter F."/>
            <person name="Albersmeier A."/>
            <person name="Kalinowski J."/>
            <person name="Ruckert C."/>
        </authorList>
    </citation>
    <scope>NUCLEOTIDE SEQUENCE</scope>
    <source>
        <strain evidence="3">JCM 3276</strain>
    </source>
</reference>
<dbReference type="InterPro" id="IPR012223">
    <property type="entry name" value="TEII"/>
</dbReference>
<protein>
    <submittedName>
        <fullName evidence="3">Non-ribosomal peptide synthase</fullName>
    </submittedName>
</protein>
<dbReference type="InterPro" id="IPR029058">
    <property type="entry name" value="AB_hydrolase_fold"/>
</dbReference>
<sequence>MSSAGWLQPAEAAAEADLRLLLFPPAGAGGTVFRDWFGLLPRDVAAQVVTLPGRLDRRSEPAHTDFGVLVDALWAGLEPELDGRPYAFFGHSMGAMIAYALTQAIEREGADPPVLLAASAWAPVGFARPTVEHARQPEPGLIAWLRDTGSLPEEIIADPGALAMVLPALRADLELCADYTDDDTVIDCPVVTYSGRLDPLLAPGAMDSWAPRTAKHLGHREFPGHHFYLIDHTIGVVTDVAGNLRAAARP</sequence>
<dbReference type="Pfam" id="PF00975">
    <property type="entry name" value="Thioesterase"/>
    <property type="match status" value="1"/>
</dbReference>
<reference evidence="3" key="2">
    <citation type="submission" date="2020-09" db="EMBL/GenBank/DDBJ databases">
        <authorList>
            <person name="Sun Q."/>
            <person name="Ohkuma M."/>
        </authorList>
    </citation>
    <scope>NUCLEOTIDE SEQUENCE</scope>
    <source>
        <strain evidence="3">JCM 3276</strain>
    </source>
</reference>
<name>A0A918GHK9_9PSEU</name>
<comment type="caution">
    <text evidence="3">The sequence shown here is derived from an EMBL/GenBank/DDBJ whole genome shotgun (WGS) entry which is preliminary data.</text>
</comment>
<dbReference type="RefSeq" id="WP_189211208.1">
    <property type="nucleotide sequence ID" value="NZ_BMRB01000002.1"/>
</dbReference>
<evidence type="ECO:0000313" key="3">
    <source>
        <dbReference type="EMBL" id="GGS35296.1"/>
    </source>
</evidence>